<dbReference type="GO" id="GO:0030496">
    <property type="term" value="C:midbody"/>
    <property type="evidence" value="ECO:0007669"/>
    <property type="project" value="UniProtKB-SubCell"/>
</dbReference>
<evidence type="ECO:0000256" key="3">
    <source>
        <dbReference type="ARBA" id="ARBA00004300"/>
    </source>
</evidence>
<feature type="compositionally biased region" description="Polar residues" evidence="18">
    <location>
        <begin position="378"/>
        <end position="387"/>
    </location>
</feature>
<evidence type="ECO:0000256" key="11">
    <source>
        <dbReference type="ARBA" id="ARBA00023242"/>
    </source>
</evidence>
<comment type="function">
    <text evidence="15">ESCRT-III-like protein involved in cytokinesis, nuclear envelope reassembly and endosomal tubulation. Is required for efficient abscission during cytokinesis. Involved in recruiting VPS4A and/or VPS4B to the midbody of dividing cells. During late anaphase, involved in nuclear envelope reassembly and mitotic spindle disassembly together with the ESCRT-III complex: IST1 acts by mediating the recruitment of SPAST to the nuclear membrane, leading to microtubule severing. Recruited to the reforming nuclear envelope (NE) during anaphase by LEMD2. Regulates early endosomal tubulation together with the ESCRT-III complex by mediating the recruitment of SPAST.</text>
</comment>
<keyword evidence="9" id="KW-0132">Cell division</keyword>
<dbReference type="AlphaFoldDB" id="A0A9Q1CB81"/>
<evidence type="ECO:0000256" key="12">
    <source>
        <dbReference type="ARBA" id="ARBA00023306"/>
    </source>
</evidence>
<evidence type="ECO:0000256" key="18">
    <source>
        <dbReference type="SAM" id="MobiDB-lite"/>
    </source>
</evidence>
<dbReference type="Pfam" id="PF03398">
    <property type="entry name" value="Ist1"/>
    <property type="match status" value="1"/>
</dbReference>
<dbReference type="GO" id="GO:0005813">
    <property type="term" value="C:centrosome"/>
    <property type="evidence" value="ECO:0007669"/>
    <property type="project" value="UniProtKB-SubCell"/>
</dbReference>
<dbReference type="InterPro" id="IPR042277">
    <property type="entry name" value="IST1-like"/>
</dbReference>
<evidence type="ECO:0000256" key="16">
    <source>
        <dbReference type="ARBA" id="ARBA00046920"/>
    </source>
</evidence>
<evidence type="ECO:0000256" key="7">
    <source>
        <dbReference type="ARBA" id="ARBA00022490"/>
    </source>
</evidence>
<evidence type="ECO:0000256" key="1">
    <source>
        <dbReference type="ARBA" id="ARBA00004214"/>
    </source>
</evidence>
<evidence type="ECO:0000256" key="5">
    <source>
        <dbReference type="ARBA" id="ARBA00005536"/>
    </source>
</evidence>
<dbReference type="PANTHER" id="PTHR12161:SF5">
    <property type="entry name" value="IST1 HOMOLOG"/>
    <property type="match status" value="1"/>
</dbReference>
<comment type="similarity">
    <text evidence="5">Belongs to the IST1 family.</text>
</comment>
<sequence>MFSAGYSANKLRTNLRLAINRLKLMEKKKTELAQKARKEIADYIGAGKDDRARIRVEHIIREDYLVEAMELVELYCDMLLARFGLIQSMKHVDEGLMESITSIIWVAPRMTTDVPELKTVSDQLCGKYGKEFGKQARSDEMHTVNERLIHKMRVEAPPKILVERYLIEIAKSHNIPYEPDASILNYYCFCFLHLKGEQIEDLLVQLDDDASIPSKGQGNDSQSGPGGGSVGGGSAPGGFGGPPGGGNVYSGPVTHDPSFAYPPPQAPQQVCLQIPPSAPFVNGGPPPLPSKPPVGNHNMTPAASAPPGIIGFPPSASVPPAGYPQNPPRYSAAANDPVYPPPAQPGPPSKPEPAPRGAMPPPKVGGPEDTIPELPSVPSDTLPSVNNGDGGDDLDFDELSKRFEDLKKKK</sequence>
<evidence type="ECO:0000256" key="8">
    <source>
        <dbReference type="ARBA" id="ARBA00022553"/>
    </source>
</evidence>
<evidence type="ECO:0000256" key="2">
    <source>
        <dbReference type="ARBA" id="ARBA00004259"/>
    </source>
</evidence>
<protein>
    <recommendedName>
        <fullName evidence="6">IST1 homolog</fullName>
    </recommendedName>
    <alternativeName>
        <fullName evidence="14">Charged multivesicular body protein 8</fullName>
    </alternativeName>
</protein>
<reference evidence="19" key="1">
    <citation type="submission" date="2021-10" db="EMBL/GenBank/DDBJ databases">
        <title>Tropical sea cucumber genome reveals ecological adaptation and Cuvierian tubules defense mechanism.</title>
        <authorList>
            <person name="Chen T."/>
        </authorList>
    </citation>
    <scope>NUCLEOTIDE SEQUENCE</scope>
    <source>
        <strain evidence="19">Nanhai2018</strain>
        <tissue evidence="19">Muscle</tissue>
    </source>
</reference>
<dbReference type="Gene3D" id="1.20.1260.60">
    <property type="entry name" value="Vacuolar protein sorting-associated protein Ist1"/>
    <property type="match status" value="1"/>
</dbReference>
<feature type="coiled-coil region" evidence="17">
    <location>
        <begin position="8"/>
        <end position="35"/>
    </location>
</feature>
<evidence type="ECO:0000313" key="20">
    <source>
        <dbReference type="Proteomes" id="UP001152320"/>
    </source>
</evidence>
<feature type="compositionally biased region" description="Gly residues" evidence="18">
    <location>
        <begin position="224"/>
        <end position="248"/>
    </location>
</feature>
<evidence type="ECO:0000256" key="17">
    <source>
        <dbReference type="SAM" id="Coils"/>
    </source>
</evidence>
<accession>A0A9Q1CB81</accession>
<dbReference type="GO" id="GO:0005635">
    <property type="term" value="C:nuclear envelope"/>
    <property type="evidence" value="ECO:0007669"/>
    <property type="project" value="UniProtKB-SubCell"/>
</dbReference>
<gene>
    <name evidence="19" type="ORF">HOLleu_12468</name>
</gene>
<proteinExistence type="inferred from homology"/>
<keyword evidence="11" id="KW-0539">Nucleus</keyword>
<dbReference type="GO" id="GO:0015031">
    <property type="term" value="P:protein transport"/>
    <property type="evidence" value="ECO:0007669"/>
    <property type="project" value="InterPro"/>
</dbReference>
<organism evidence="19 20">
    <name type="scientific">Holothuria leucospilota</name>
    <name type="common">Black long sea cucumber</name>
    <name type="synonym">Mertensiothuria leucospilota</name>
    <dbReference type="NCBI Taxonomy" id="206669"/>
    <lineage>
        <taxon>Eukaryota</taxon>
        <taxon>Metazoa</taxon>
        <taxon>Echinodermata</taxon>
        <taxon>Eleutherozoa</taxon>
        <taxon>Echinozoa</taxon>
        <taxon>Holothuroidea</taxon>
        <taxon>Aspidochirotacea</taxon>
        <taxon>Aspidochirotida</taxon>
        <taxon>Holothuriidae</taxon>
        <taxon>Holothuria</taxon>
    </lineage>
</organism>
<evidence type="ECO:0000256" key="9">
    <source>
        <dbReference type="ARBA" id="ARBA00022618"/>
    </source>
</evidence>
<evidence type="ECO:0000256" key="4">
    <source>
        <dbReference type="ARBA" id="ARBA00004541"/>
    </source>
</evidence>
<evidence type="ECO:0000256" key="15">
    <source>
        <dbReference type="ARBA" id="ARBA00046124"/>
    </source>
</evidence>
<keyword evidence="10" id="KW-0206">Cytoskeleton</keyword>
<evidence type="ECO:0000256" key="14">
    <source>
        <dbReference type="ARBA" id="ARBA00032374"/>
    </source>
</evidence>
<name>A0A9Q1CB81_HOLLE</name>
<dbReference type="GO" id="GO:0051301">
    <property type="term" value="P:cell division"/>
    <property type="evidence" value="ECO:0007669"/>
    <property type="project" value="UniProtKB-KW"/>
</dbReference>
<evidence type="ECO:0000313" key="19">
    <source>
        <dbReference type="EMBL" id="KAJ8041601.1"/>
    </source>
</evidence>
<dbReference type="FunFam" id="1.20.1260.60:FF:000001">
    <property type="entry name" value="IST1 homolog isoform X1"/>
    <property type="match status" value="1"/>
</dbReference>
<keyword evidence="13" id="KW-0968">Cytoplasmic vesicle</keyword>
<feature type="region of interest" description="Disordered" evidence="18">
    <location>
        <begin position="210"/>
        <end position="397"/>
    </location>
</feature>
<keyword evidence="17" id="KW-0175">Coiled coil</keyword>
<comment type="subunit">
    <text evidence="16">Interacts with CHMP1A, CHMP1B, VPS4A and VTA1. Interacts with SPAST, STAMBP, and USP8. May interact with VPS37B. May associate with the ESCRT-I complex. Interacts with MITD1, in competition with VSP4. Interacts with SPART (via MIT domain); leading to the recruitment of SPART to midbodies. Interacts with SPAST.</text>
</comment>
<evidence type="ECO:0000256" key="6">
    <source>
        <dbReference type="ARBA" id="ARBA00014513"/>
    </source>
</evidence>
<keyword evidence="20" id="KW-1185">Reference proteome</keyword>
<dbReference type="GO" id="GO:0031410">
    <property type="term" value="C:cytoplasmic vesicle"/>
    <property type="evidence" value="ECO:0007669"/>
    <property type="project" value="UniProtKB-SubCell"/>
</dbReference>
<evidence type="ECO:0000256" key="13">
    <source>
        <dbReference type="ARBA" id="ARBA00023329"/>
    </source>
</evidence>
<dbReference type="InterPro" id="IPR005061">
    <property type="entry name" value="Ist1"/>
</dbReference>
<dbReference type="PANTHER" id="PTHR12161">
    <property type="entry name" value="IST1 FAMILY MEMBER"/>
    <property type="match status" value="1"/>
</dbReference>
<feature type="compositionally biased region" description="Pro residues" evidence="18">
    <location>
        <begin position="338"/>
        <end position="364"/>
    </location>
</feature>
<keyword evidence="8" id="KW-0597">Phosphoprotein</keyword>
<evidence type="ECO:0000256" key="10">
    <source>
        <dbReference type="ARBA" id="ARBA00023212"/>
    </source>
</evidence>
<dbReference type="Proteomes" id="UP001152320">
    <property type="component" value="Chromosome 5"/>
</dbReference>
<comment type="caution">
    <text evidence="19">The sequence shown here is derived from an EMBL/GenBank/DDBJ whole genome shotgun (WGS) entry which is preliminary data.</text>
</comment>
<keyword evidence="12" id="KW-0131">Cell cycle</keyword>
<comment type="subcellular location">
    <subcellularLocation>
        <location evidence="3">Cytoplasm</location>
        <location evidence="3">Cytoskeleton</location>
        <location evidence="3">Microtubule organizing center</location>
        <location evidence="3">Centrosome</location>
    </subcellularLocation>
    <subcellularLocation>
        <location evidence="4">Cytoplasmic vesicle</location>
    </subcellularLocation>
    <subcellularLocation>
        <location evidence="1">Midbody</location>
    </subcellularLocation>
    <subcellularLocation>
        <location evidence="2">Nucleus envelope</location>
    </subcellularLocation>
</comment>
<keyword evidence="7" id="KW-0963">Cytoplasm</keyword>
<dbReference type="EMBL" id="JAIZAY010000005">
    <property type="protein sequence ID" value="KAJ8041601.1"/>
    <property type="molecule type" value="Genomic_DNA"/>
</dbReference>
<dbReference type="OrthoDB" id="29853at2759"/>